<sequence length="198" mass="22626">MVWQVRESITLRPLSPAHQQELWLAVDASREHLRPWLPWVDATRAPEDIGSFIQGAQGEHQRGAAWHFAIIDDGEKEGNEVIGACGFNRISLPHRWASIGYWLRRDRWGQGIMLACVRTLLQVGISELNVHRLEIRCAEGNKRSRAIPERLGFRQEGVLRDCEWVNDQALSHVVYGLLVSETSFSAHHHRQRMGNGVQ</sequence>
<dbReference type="SUPFAM" id="SSF55729">
    <property type="entry name" value="Acyl-CoA N-acyltransferases (Nat)"/>
    <property type="match status" value="1"/>
</dbReference>
<keyword evidence="3" id="KW-1185">Reference proteome</keyword>
<reference evidence="2" key="1">
    <citation type="submission" date="2021-02" db="EMBL/GenBank/DDBJ databases">
        <title>Strain Y2R2, a novel species of the genus Halomonas.</title>
        <authorList>
            <person name="Huang H."/>
        </authorList>
    </citation>
    <scope>NUCLEOTIDE SEQUENCE</scope>
    <source>
        <strain evidence="2">Y2R2</strain>
    </source>
</reference>
<dbReference type="GO" id="GO:0008999">
    <property type="term" value="F:protein-N-terminal-alanine acetyltransferase activity"/>
    <property type="evidence" value="ECO:0007669"/>
    <property type="project" value="TreeGrafter"/>
</dbReference>
<dbReference type="Proteomes" id="UP000324285">
    <property type="component" value="Chromosome"/>
</dbReference>
<dbReference type="Pfam" id="PF13302">
    <property type="entry name" value="Acetyltransf_3"/>
    <property type="match status" value="1"/>
</dbReference>
<proteinExistence type="predicted"/>
<accession>A0A5C1NFA3</accession>
<dbReference type="GO" id="GO:1990189">
    <property type="term" value="F:protein N-terminal-serine acetyltransferase activity"/>
    <property type="evidence" value="ECO:0007669"/>
    <property type="project" value="TreeGrafter"/>
</dbReference>
<protein>
    <submittedName>
        <fullName evidence="2">GNAT family N-acetyltransferase</fullName>
    </submittedName>
</protein>
<evidence type="ECO:0000313" key="3">
    <source>
        <dbReference type="Proteomes" id="UP000324285"/>
    </source>
</evidence>
<dbReference type="AlphaFoldDB" id="A0A5C1NFA3"/>
<name>A0A5C1NFA3_9GAMM</name>
<dbReference type="InterPro" id="IPR000182">
    <property type="entry name" value="GNAT_dom"/>
</dbReference>
<gene>
    <name evidence="2" type="ORF">E4T21_06955</name>
</gene>
<organism evidence="2 3">
    <name type="scientific">Halomonas binhaiensis</name>
    <dbReference type="NCBI Taxonomy" id="2562282"/>
    <lineage>
        <taxon>Bacteria</taxon>
        <taxon>Pseudomonadati</taxon>
        <taxon>Pseudomonadota</taxon>
        <taxon>Gammaproteobacteria</taxon>
        <taxon>Oceanospirillales</taxon>
        <taxon>Halomonadaceae</taxon>
        <taxon>Halomonas</taxon>
    </lineage>
</organism>
<dbReference type="GO" id="GO:0005737">
    <property type="term" value="C:cytoplasm"/>
    <property type="evidence" value="ECO:0007669"/>
    <property type="project" value="TreeGrafter"/>
</dbReference>
<dbReference type="PANTHER" id="PTHR43441">
    <property type="entry name" value="RIBOSOMAL-PROTEIN-SERINE ACETYLTRANSFERASE"/>
    <property type="match status" value="1"/>
</dbReference>
<evidence type="ECO:0000313" key="2">
    <source>
        <dbReference type="EMBL" id="QEM81303.1"/>
    </source>
</evidence>
<dbReference type="RefSeq" id="WP_149284317.1">
    <property type="nucleotide sequence ID" value="NZ_CP038437.2"/>
</dbReference>
<dbReference type="KEGG" id="hbh:E4T21_06955"/>
<evidence type="ECO:0000259" key="1">
    <source>
        <dbReference type="PROSITE" id="PS51186"/>
    </source>
</evidence>
<dbReference type="PANTHER" id="PTHR43441:SF12">
    <property type="entry name" value="RIBOSOMAL N-ACETYLTRANSFERASE YDAF-RELATED"/>
    <property type="match status" value="1"/>
</dbReference>
<dbReference type="InterPro" id="IPR016181">
    <property type="entry name" value="Acyl_CoA_acyltransferase"/>
</dbReference>
<dbReference type="InterPro" id="IPR051908">
    <property type="entry name" value="Ribosomal_N-acetyltransferase"/>
</dbReference>
<feature type="domain" description="N-acetyltransferase" evidence="1">
    <location>
        <begin position="9"/>
        <end position="180"/>
    </location>
</feature>
<dbReference type="Gene3D" id="3.40.630.30">
    <property type="match status" value="1"/>
</dbReference>
<dbReference type="PROSITE" id="PS51186">
    <property type="entry name" value="GNAT"/>
    <property type="match status" value="1"/>
</dbReference>
<dbReference type="OrthoDB" id="9784707at2"/>
<dbReference type="EMBL" id="CP038437">
    <property type="protein sequence ID" value="QEM81303.1"/>
    <property type="molecule type" value="Genomic_DNA"/>
</dbReference>